<accession>A0A0D0DYZ8</accession>
<dbReference type="InParanoid" id="A0A0D0DYZ8"/>
<keyword evidence="2" id="KW-1185">Reference proteome</keyword>
<protein>
    <submittedName>
        <fullName evidence="1">Unplaced genomic scaffold scaffold_503, whole genome shotgun sequence</fullName>
    </submittedName>
</protein>
<sequence length="53" mass="6096">INLFLASANELYGPITTIRWKGWIMKCITWTAFSLKASDWEQINDTCSVIVVF</sequence>
<gene>
    <name evidence="1" type="ORF">PAXRUDRAFT_148247</name>
</gene>
<dbReference type="AlphaFoldDB" id="A0A0D0DYZ8"/>
<organism evidence="1 2">
    <name type="scientific">Paxillus rubicundulus Ve08.2h10</name>
    <dbReference type="NCBI Taxonomy" id="930991"/>
    <lineage>
        <taxon>Eukaryota</taxon>
        <taxon>Fungi</taxon>
        <taxon>Dikarya</taxon>
        <taxon>Basidiomycota</taxon>
        <taxon>Agaricomycotina</taxon>
        <taxon>Agaricomycetes</taxon>
        <taxon>Agaricomycetidae</taxon>
        <taxon>Boletales</taxon>
        <taxon>Paxilineae</taxon>
        <taxon>Paxillaceae</taxon>
        <taxon>Paxillus</taxon>
    </lineage>
</organism>
<proteinExistence type="predicted"/>
<name>A0A0D0DYZ8_9AGAM</name>
<evidence type="ECO:0000313" key="1">
    <source>
        <dbReference type="EMBL" id="KIK91999.1"/>
    </source>
</evidence>
<reference evidence="1 2" key="1">
    <citation type="submission" date="2014-04" db="EMBL/GenBank/DDBJ databases">
        <authorList>
            <consortium name="DOE Joint Genome Institute"/>
            <person name="Kuo A."/>
            <person name="Kohler A."/>
            <person name="Jargeat P."/>
            <person name="Nagy L.G."/>
            <person name="Floudas D."/>
            <person name="Copeland A."/>
            <person name="Barry K.W."/>
            <person name="Cichocki N."/>
            <person name="Veneault-Fourrey C."/>
            <person name="LaButti K."/>
            <person name="Lindquist E.A."/>
            <person name="Lipzen A."/>
            <person name="Lundell T."/>
            <person name="Morin E."/>
            <person name="Murat C."/>
            <person name="Sun H."/>
            <person name="Tunlid A."/>
            <person name="Henrissat B."/>
            <person name="Grigoriev I.V."/>
            <person name="Hibbett D.S."/>
            <person name="Martin F."/>
            <person name="Nordberg H.P."/>
            <person name="Cantor M.N."/>
            <person name="Hua S.X."/>
        </authorList>
    </citation>
    <scope>NUCLEOTIDE SEQUENCE [LARGE SCALE GENOMIC DNA]</scope>
    <source>
        <strain evidence="1 2">Ve08.2h10</strain>
    </source>
</reference>
<reference evidence="2" key="2">
    <citation type="submission" date="2015-01" db="EMBL/GenBank/DDBJ databases">
        <title>Evolutionary Origins and Diversification of the Mycorrhizal Mutualists.</title>
        <authorList>
            <consortium name="DOE Joint Genome Institute"/>
            <consortium name="Mycorrhizal Genomics Consortium"/>
            <person name="Kohler A."/>
            <person name="Kuo A."/>
            <person name="Nagy L.G."/>
            <person name="Floudas D."/>
            <person name="Copeland A."/>
            <person name="Barry K.W."/>
            <person name="Cichocki N."/>
            <person name="Veneault-Fourrey C."/>
            <person name="LaButti K."/>
            <person name="Lindquist E.A."/>
            <person name="Lipzen A."/>
            <person name="Lundell T."/>
            <person name="Morin E."/>
            <person name="Murat C."/>
            <person name="Riley R."/>
            <person name="Ohm R."/>
            <person name="Sun H."/>
            <person name="Tunlid A."/>
            <person name="Henrissat B."/>
            <person name="Grigoriev I.V."/>
            <person name="Hibbett D.S."/>
            <person name="Martin F."/>
        </authorList>
    </citation>
    <scope>NUCLEOTIDE SEQUENCE [LARGE SCALE GENOMIC DNA]</scope>
    <source>
        <strain evidence="2">Ve08.2h10</strain>
    </source>
</reference>
<dbReference type="HOGENOM" id="CLU_203573_0_0_1"/>
<dbReference type="EMBL" id="KN825325">
    <property type="protein sequence ID" value="KIK91999.1"/>
    <property type="molecule type" value="Genomic_DNA"/>
</dbReference>
<dbReference type="Proteomes" id="UP000054538">
    <property type="component" value="Unassembled WGS sequence"/>
</dbReference>
<evidence type="ECO:0000313" key="2">
    <source>
        <dbReference type="Proteomes" id="UP000054538"/>
    </source>
</evidence>
<feature type="non-terminal residue" evidence="1">
    <location>
        <position position="1"/>
    </location>
</feature>